<evidence type="ECO:0000313" key="6">
    <source>
        <dbReference type="EMBL" id="EXX56791.1"/>
    </source>
</evidence>
<evidence type="ECO:0000256" key="3">
    <source>
        <dbReference type="ARBA" id="ARBA00022777"/>
    </source>
</evidence>
<dbReference type="PRINTS" id="PR00109">
    <property type="entry name" value="TYRKINASE"/>
</dbReference>
<dbReference type="InterPro" id="IPR051681">
    <property type="entry name" value="Ser/Thr_Kinases-Pseudokinases"/>
</dbReference>
<dbReference type="SUPFAM" id="SSF56112">
    <property type="entry name" value="Protein kinase-like (PK-like)"/>
    <property type="match status" value="1"/>
</dbReference>
<dbReference type="InterPro" id="IPR001245">
    <property type="entry name" value="Ser-Thr/Tyr_kinase_cat_dom"/>
</dbReference>
<dbReference type="PANTHER" id="PTHR44329:SF288">
    <property type="entry name" value="MITOGEN-ACTIVATED PROTEIN KINASE KINASE KINASE 20"/>
    <property type="match status" value="1"/>
</dbReference>
<evidence type="ECO:0000259" key="5">
    <source>
        <dbReference type="PROSITE" id="PS50011"/>
    </source>
</evidence>
<evidence type="ECO:0000256" key="4">
    <source>
        <dbReference type="ARBA" id="ARBA00022840"/>
    </source>
</evidence>
<dbReference type="GO" id="GO:0004674">
    <property type="term" value="F:protein serine/threonine kinase activity"/>
    <property type="evidence" value="ECO:0007669"/>
    <property type="project" value="TreeGrafter"/>
</dbReference>
<dbReference type="Proteomes" id="UP000022910">
    <property type="component" value="Unassembled WGS sequence"/>
</dbReference>
<keyword evidence="7" id="KW-1185">Reference proteome</keyword>
<comment type="caution">
    <text evidence="6">The sequence shown here is derived from an EMBL/GenBank/DDBJ whole genome shotgun (WGS) entry which is preliminary data.</text>
</comment>
<sequence>MEQPVSYKHKTDILISDNTPSTQPTRKSQNIYKKCNECNIKRKIFDKSHEICHVCYNIKKILKPKQSGNKVIDDFIRYTQSNYATIDDGKMEFIPYDQFNNIEFIAEGGFSKIYKATWVDGPINNWDEIKNNHWNITRRKNYTVVLKKLNNSKNIASKELNELKVFYQIFSNKNASKSFISNYFGITQDPITKDIMIIMPYYNSGDLIHYISNDFYNINWKTKLGYLDNIIYGLKNIHEAKIIHRDLHSGNIFFNYISAYIGDLGISKSATECTDNSNENYGIIPYMAPEIFQGQKYITASDIYSFGMIMWEFMTGRRPFWDRNHDTELIIDIYDGLRPPIATNAPEEYIELMKECWHSDPNKRPTAVDIRIIFNSMFSKEYYGKTKVIKSSDIGPVTINNLGAVYKSRPLSQMIQSAMSLRRSRSQSIDPFYYYQKNSKASADKRKVDKGFVEDSNINDQSIKRRKLFENENHDYFTKEIELDINANMNQQQHNEIEYVTKEFDIDINNIDESNL</sequence>
<dbReference type="PANTHER" id="PTHR44329">
    <property type="entry name" value="SERINE/THREONINE-PROTEIN KINASE TNNI3K-RELATED"/>
    <property type="match status" value="1"/>
</dbReference>
<dbReference type="AlphaFoldDB" id="A0A015KBC5"/>
<keyword evidence="3" id="KW-0418">Kinase</keyword>
<dbReference type="Pfam" id="PF07714">
    <property type="entry name" value="PK_Tyr_Ser-Thr"/>
    <property type="match status" value="1"/>
</dbReference>
<dbReference type="GO" id="GO:0005524">
    <property type="term" value="F:ATP binding"/>
    <property type="evidence" value="ECO:0007669"/>
    <property type="project" value="UniProtKB-KW"/>
</dbReference>
<dbReference type="PROSITE" id="PS50011">
    <property type="entry name" value="PROTEIN_KINASE_DOM"/>
    <property type="match status" value="1"/>
</dbReference>
<keyword evidence="2" id="KW-0547">Nucleotide-binding</keyword>
<gene>
    <name evidence="6" type="ORF">RirG_212920</name>
</gene>
<dbReference type="OrthoDB" id="2372947at2759"/>
<dbReference type="InterPro" id="IPR000719">
    <property type="entry name" value="Prot_kinase_dom"/>
</dbReference>
<dbReference type="HOGENOM" id="CLU_000288_7_34_1"/>
<evidence type="ECO:0000256" key="1">
    <source>
        <dbReference type="ARBA" id="ARBA00022679"/>
    </source>
</evidence>
<reference evidence="6 7" key="1">
    <citation type="submission" date="2014-02" db="EMBL/GenBank/DDBJ databases">
        <title>Single nucleus genome sequencing reveals high similarity among nuclei of an endomycorrhizal fungus.</title>
        <authorList>
            <person name="Lin K."/>
            <person name="Geurts R."/>
            <person name="Zhang Z."/>
            <person name="Limpens E."/>
            <person name="Saunders D.G."/>
            <person name="Mu D."/>
            <person name="Pang E."/>
            <person name="Cao H."/>
            <person name="Cha H."/>
            <person name="Lin T."/>
            <person name="Zhou Q."/>
            <person name="Shang Y."/>
            <person name="Li Y."/>
            <person name="Ivanov S."/>
            <person name="Sharma T."/>
            <person name="Velzen R.V."/>
            <person name="Ruijter N.D."/>
            <person name="Aanen D.K."/>
            <person name="Win J."/>
            <person name="Kamoun S."/>
            <person name="Bisseling T."/>
            <person name="Huang S."/>
        </authorList>
    </citation>
    <scope>NUCLEOTIDE SEQUENCE [LARGE SCALE GENOMIC DNA]</scope>
    <source>
        <strain evidence="7">DAOM197198w</strain>
    </source>
</reference>
<evidence type="ECO:0000313" key="7">
    <source>
        <dbReference type="Proteomes" id="UP000022910"/>
    </source>
</evidence>
<feature type="domain" description="Protein kinase" evidence="5">
    <location>
        <begin position="99"/>
        <end position="378"/>
    </location>
</feature>
<keyword evidence="1" id="KW-0808">Transferase</keyword>
<dbReference type="InterPro" id="IPR011009">
    <property type="entry name" value="Kinase-like_dom_sf"/>
</dbReference>
<accession>A0A015KBC5</accession>
<keyword evidence="4" id="KW-0067">ATP-binding</keyword>
<evidence type="ECO:0000256" key="2">
    <source>
        <dbReference type="ARBA" id="ARBA00022741"/>
    </source>
</evidence>
<protein>
    <submittedName>
        <fullName evidence="6">Mkk2p</fullName>
    </submittedName>
</protein>
<dbReference type="Gene3D" id="1.10.510.10">
    <property type="entry name" value="Transferase(Phosphotransferase) domain 1"/>
    <property type="match status" value="1"/>
</dbReference>
<proteinExistence type="predicted"/>
<dbReference type="SMR" id="A0A015KBC5"/>
<organism evidence="6 7">
    <name type="scientific">Rhizophagus irregularis (strain DAOM 197198w)</name>
    <name type="common">Glomus intraradices</name>
    <dbReference type="NCBI Taxonomy" id="1432141"/>
    <lineage>
        <taxon>Eukaryota</taxon>
        <taxon>Fungi</taxon>
        <taxon>Fungi incertae sedis</taxon>
        <taxon>Mucoromycota</taxon>
        <taxon>Glomeromycotina</taxon>
        <taxon>Glomeromycetes</taxon>
        <taxon>Glomerales</taxon>
        <taxon>Glomeraceae</taxon>
        <taxon>Rhizophagus</taxon>
    </lineage>
</organism>
<dbReference type="EMBL" id="JEMT01027521">
    <property type="protein sequence ID" value="EXX56791.1"/>
    <property type="molecule type" value="Genomic_DNA"/>
</dbReference>
<name>A0A015KBC5_RHIIW</name>